<evidence type="ECO:0000313" key="2">
    <source>
        <dbReference type="EMBL" id="RNA40633.1"/>
    </source>
</evidence>
<keyword evidence="1" id="KW-0472">Membrane</keyword>
<reference evidence="2 3" key="1">
    <citation type="journal article" date="2018" name="Sci. Rep.">
        <title>Genomic signatures of local adaptation to the degree of environmental predictability in rotifers.</title>
        <authorList>
            <person name="Franch-Gras L."/>
            <person name="Hahn C."/>
            <person name="Garcia-Roger E.M."/>
            <person name="Carmona M.J."/>
            <person name="Serra M."/>
            <person name="Gomez A."/>
        </authorList>
    </citation>
    <scope>NUCLEOTIDE SEQUENCE [LARGE SCALE GENOMIC DNA]</scope>
    <source>
        <strain evidence="2">HYR1</strain>
    </source>
</reference>
<dbReference type="Proteomes" id="UP000276133">
    <property type="component" value="Unassembled WGS sequence"/>
</dbReference>
<gene>
    <name evidence="2" type="ORF">BpHYR1_031828</name>
</gene>
<name>A0A3M7SXT6_BRAPC</name>
<comment type="caution">
    <text evidence="2">The sequence shown here is derived from an EMBL/GenBank/DDBJ whole genome shotgun (WGS) entry which is preliminary data.</text>
</comment>
<evidence type="ECO:0000313" key="3">
    <source>
        <dbReference type="Proteomes" id="UP000276133"/>
    </source>
</evidence>
<evidence type="ECO:0000256" key="1">
    <source>
        <dbReference type="SAM" id="Phobius"/>
    </source>
</evidence>
<dbReference type="EMBL" id="REGN01000619">
    <property type="protein sequence ID" value="RNA40633.1"/>
    <property type="molecule type" value="Genomic_DNA"/>
</dbReference>
<dbReference type="AlphaFoldDB" id="A0A3M7SXT6"/>
<sequence>MEIMKLFFFNVCNFTICNRIAIFILSLCFFVPKIKLKLMNQFLPKQLKKNKTNRWKSANFNAI</sequence>
<keyword evidence="3" id="KW-1185">Reference proteome</keyword>
<proteinExistence type="predicted"/>
<keyword evidence="1" id="KW-1133">Transmembrane helix</keyword>
<organism evidence="2 3">
    <name type="scientific">Brachionus plicatilis</name>
    <name type="common">Marine rotifer</name>
    <name type="synonym">Brachionus muelleri</name>
    <dbReference type="NCBI Taxonomy" id="10195"/>
    <lineage>
        <taxon>Eukaryota</taxon>
        <taxon>Metazoa</taxon>
        <taxon>Spiralia</taxon>
        <taxon>Gnathifera</taxon>
        <taxon>Rotifera</taxon>
        <taxon>Eurotatoria</taxon>
        <taxon>Monogononta</taxon>
        <taxon>Pseudotrocha</taxon>
        <taxon>Ploima</taxon>
        <taxon>Brachionidae</taxon>
        <taxon>Brachionus</taxon>
    </lineage>
</organism>
<accession>A0A3M7SXT6</accession>
<feature type="transmembrane region" description="Helical" evidence="1">
    <location>
        <begin position="6"/>
        <end position="31"/>
    </location>
</feature>
<keyword evidence="1" id="KW-0812">Transmembrane</keyword>
<protein>
    <submittedName>
        <fullName evidence="2">Uncharacterized protein</fullName>
    </submittedName>
</protein>